<evidence type="ECO:0000256" key="10">
    <source>
        <dbReference type="ARBA" id="ARBA00072317"/>
    </source>
</evidence>
<dbReference type="GO" id="GO:0004819">
    <property type="term" value="F:glutamine-tRNA ligase activity"/>
    <property type="evidence" value="ECO:0007669"/>
    <property type="project" value="UniProtKB-EC"/>
</dbReference>
<dbReference type="InterPro" id="IPR004514">
    <property type="entry name" value="Gln-tRNA-synth"/>
</dbReference>
<evidence type="ECO:0000313" key="19">
    <source>
        <dbReference type="Proteomes" id="UP001201812"/>
    </source>
</evidence>
<comment type="similarity">
    <text evidence="1 11">Belongs to the class-I aminoacyl-tRNA synthetase family.</text>
</comment>
<comment type="caution">
    <text evidence="18">The sequence shown here is derived from an EMBL/GenBank/DDBJ whole genome shotgun (WGS) entry which is preliminary data.</text>
</comment>
<dbReference type="Gene3D" id="1.10.10.2420">
    <property type="match status" value="1"/>
</dbReference>
<dbReference type="Proteomes" id="UP001201812">
    <property type="component" value="Unassembled WGS sequence"/>
</dbReference>
<dbReference type="PROSITE" id="PS00178">
    <property type="entry name" value="AA_TRNA_LIGASE_I"/>
    <property type="match status" value="1"/>
</dbReference>
<dbReference type="InterPro" id="IPR042558">
    <property type="entry name" value="Gln-tRNA-synth_Ib_RNA-bd_N_1"/>
</dbReference>
<name>A0AAD4R220_9BILA</name>
<evidence type="ECO:0000256" key="6">
    <source>
        <dbReference type="ARBA" id="ARBA00022917"/>
    </source>
</evidence>
<evidence type="ECO:0000256" key="3">
    <source>
        <dbReference type="ARBA" id="ARBA00022598"/>
    </source>
</evidence>
<dbReference type="AlphaFoldDB" id="A0AAD4R220"/>
<evidence type="ECO:0000256" key="4">
    <source>
        <dbReference type="ARBA" id="ARBA00022741"/>
    </source>
</evidence>
<keyword evidence="19" id="KW-1185">Reference proteome</keyword>
<feature type="region of interest" description="Disordered" evidence="12">
    <location>
        <begin position="190"/>
        <end position="220"/>
    </location>
</feature>
<evidence type="ECO:0000256" key="2">
    <source>
        <dbReference type="ARBA" id="ARBA00012836"/>
    </source>
</evidence>
<dbReference type="PANTHER" id="PTHR43097">
    <property type="entry name" value="GLUTAMINE-TRNA LIGASE"/>
    <property type="match status" value="1"/>
</dbReference>
<dbReference type="GO" id="GO:0017101">
    <property type="term" value="C:aminoacyl-tRNA synthetase multienzyme complex"/>
    <property type="evidence" value="ECO:0007669"/>
    <property type="project" value="TreeGrafter"/>
</dbReference>
<accession>A0AAD4R220</accession>
<feature type="domain" description="Glutamyl/glutaminyl-tRNA synthetase class Ib anti-codon binding" evidence="14">
    <location>
        <begin position="565"/>
        <end position="665"/>
    </location>
</feature>
<gene>
    <name evidence="18" type="ORF">DdX_06786</name>
</gene>
<feature type="compositionally biased region" description="Basic and acidic residues" evidence="12">
    <location>
        <begin position="204"/>
        <end position="215"/>
    </location>
</feature>
<keyword evidence="4 11" id="KW-0547">Nucleotide-binding</keyword>
<dbReference type="NCBIfam" id="TIGR00440">
    <property type="entry name" value="glnS"/>
    <property type="match status" value="1"/>
</dbReference>
<dbReference type="FunFam" id="3.40.50.620:FF:000037">
    <property type="entry name" value="Glutamine--tRNA ligase cytoplasmic"/>
    <property type="match status" value="1"/>
</dbReference>
<dbReference type="GO" id="GO:0006425">
    <property type="term" value="P:glutaminyl-tRNA aminoacylation"/>
    <property type="evidence" value="ECO:0007669"/>
    <property type="project" value="InterPro"/>
</dbReference>
<evidence type="ECO:0000256" key="9">
    <source>
        <dbReference type="ARBA" id="ARBA00048270"/>
    </source>
</evidence>
<dbReference type="Pfam" id="PF20974">
    <property type="entry name" value="tRNA-synt_1c_C2"/>
    <property type="match status" value="1"/>
</dbReference>
<evidence type="ECO:0000256" key="11">
    <source>
        <dbReference type="RuleBase" id="RU363037"/>
    </source>
</evidence>
<evidence type="ECO:0000256" key="12">
    <source>
        <dbReference type="SAM" id="MobiDB-lite"/>
    </source>
</evidence>
<dbReference type="FunFam" id="1.10.10.2420:FF:000001">
    <property type="entry name" value="Glutamine--tRNA ligase cytoplasmic"/>
    <property type="match status" value="1"/>
</dbReference>
<dbReference type="FunFam" id="2.40.240.10:FF:000008">
    <property type="entry name" value="probable glutamine--tRNA ligase"/>
    <property type="match status" value="1"/>
</dbReference>
<comment type="catalytic activity">
    <reaction evidence="9">
        <text>tRNA(Gln) + L-glutamine + ATP = L-glutaminyl-tRNA(Gln) + AMP + diphosphate</text>
        <dbReference type="Rhea" id="RHEA:20121"/>
        <dbReference type="Rhea" id="RHEA-COMP:9662"/>
        <dbReference type="Rhea" id="RHEA-COMP:9681"/>
        <dbReference type="ChEBI" id="CHEBI:30616"/>
        <dbReference type="ChEBI" id="CHEBI:33019"/>
        <dbReference type="ChEBI" id="CHEBI:58359"/>
        <dbReference type="ChEBI" id="CHEBI:78442"/>
        <dbReference type="ChEBI" id="CHEBI:78521"/>
        <dbReference type="ChEBI" id="CHEBI:456215"/>
        <dbReference type="EC" id="6.1.1.18"/>
    </reaction>
</comment>
<dbReference type="CDD" id="cd00807">
    <property type="entry name" value="GlnRS_core"/>
    <property type="match status" value="1"/>
</dbReference>
<dbReference type="PRINTS" id="PR00987">
    <property type="entry name" value="TRNASYNTHGLU"/>
</dbReference>
<feature type="domain" description="Glutamyl/glutaminyl-tRNA synthetase class Ib catalytic" evidence="13">
    <location>
        <begin position="263"/>
        <end position="562"/>
    </location>
</feature>
<dbReference type="InterPro" id="IPR000924">
    <property type="entry name" value="Glu/Gln-tRNA-synth"/>
</dbReference>
<dbReference type="Gene3D" id="3.40.50.620">
    <property type="entry name" value="HUPs"/>
    <property type="match status" value="1"/>
</dbReference>
<reference evidence="18" key="1">
    <citation type="submission" date="2022-01" db="EMBL/GenBank/DDBJ databases">
        <title>Genome Sequence Resource for Two Populations of Ditylenchus destructor, the Migratory Endoparasitic Phytonematode.</title>
        <authorList>
            <person name="Zhang H."/>
            <person name="Lin R."/>
            <person name="Xie B."/>
        </authorList>
    </citation>
    <scope>NUCLEOTIDE SEQUENCE</scope>
    <source>
        <strain evidence="18">BazhouSP</strain>
    </source>
</reference>
<organism evidence="18 19">
    <name type="scientific">Ditylenchus destructor</name>
    <dbReference type="NCBI Taxonomy" id="166010"/>
    <lineage>
        <taxon>Eukaryota</taxon>
        <taxon>Metazoa</taxon>
        <taxon>Ecdysozoa</taxon>
        <taxon>Nematoda</taxon>
        <taxon>Chromadorea</taxon>
        <taxon>Rhabditida</taxon>
        <taxon>Tylenchina</taxon>
        <taxon>Tylenchomorpha</taxon>
        <taxon>Sphaerularioidea</taxon>
        <taxon>Anguinidae</taxon>
        <taxon>Anguininae</taxon>
        <taxon>Ditylenchus</taxon>
    </lineage>
</organism>
<feature type="domain" description="Glutaminyl-tRNA synthetase class Ib non-specific RNA-binding" evidence="15">
    <location>
        <begin position="171"/>
        <end position="254"/>
    </location>
</feature>
<dbReference type="InterPro" id="IPR050132">
    <property type="entry name" value="Gln/Glu-tRNA_Ligase"/>
</dbReference>
<dbReference type="PANTHER" id="PTHR43097:SF4">
    <property type="entry name" value="GLUTAMINE--TRNA LIGASE"/>
    <property type="match status" value="1"/>
</dbReference>
<dbReference type="SUPFAM" id="SSF52374">
    <property type="entry name" value="Nucleotidylyl transferase"/>
    <property type="match status" value="1"/>
</dbReference>
<protein>
    <recommendedName>
        <fullName evidence="10">Probable glutamine--tRNA ligase</fullName>
        <ecNumber evidence="2">6.1.1.18</ecNumber>
    </recommendedName>
    <alternativeName>
        <fullName evidence="8">Glutaminyl-tRNA synthetase</fullName>
    </alternativeName>
</protein>
<dbReference type="Pfam" id="PF03950">
    <property type="entry name" value="tRNA-synt_1c_C"/>
    <property type="match status" value="1"/>
</dbReference>
<evidence type="ECO:0000313" key="18">
    <source>
        <dbReference type="EMBL" id="KAI1717059.1"/>
    </source>
</evidence>
<dbReference type="InterPro" id="IPR042559">
    <property type="entry name" value="Gln-tRNA-synth_Ib_RNA-bd_N_2"/>
</dbReference>
<dbReference type="FunFam" id="1.10.8.1290:FF:000002">
    <property type="entry name" value="Glutamine--tRNA ligase cytoplasmic"/>
    <property type="match status" value="1"/>
</dbReference>
<dbReference type="InterPro" id="IPR049437">
    <property type="entry name" value="tRNA-synt_1c_C2"/>
</dbReference>
<evidence type="ECO:0000259" key="17">
    <source>
        <dbReference type="Pfam" id="PF20974"/>
    </source>
</evidence>
<evidence type="ECO:0000256" key="7">
    <source>
        <dbReference type="ARBA" id="ARBA00023146"/>
    </source>
</evidence>
<evidence type="ECO:0000259" key="16">
    <source>
        <dbReference type="Pfam" id="PF04558"/>
    </source>
</evidence>
<dbReference type="Gene3D" id="2.40.240.10">
    <property type="entry name" value="Ribosomal Protein L25, Chain P"/>
    <property type="match status" value="3"/>
</dbReference>
<evidence type="ECO:0000256" key="5">
    <source>
        <dbReference type="ARBA" id="ARBA00022840"/>
    </source>
</evidence>
<dbReference type="Pfam" id="PF04557">
    <property type="entry name" value="tRNA_synt_1c_R2"/>
    <property type="match status" value="1"/>
</dbReference>
<evidence type="ECO:0000259" key="15">
    <source>
        <dbReference type="Pfam" id="PF04557"/>
    </source>
</evidence>
<dbReference type="InterPro" id="IPR011035">
    <property type="entry name" value="Ribosomal_bL25/Gln-tRNA_synth"/>
</dbReference>
<dbReference type="GO" id="GO:0005829">
    <property type="term" value="C:cytosol"/>
    <property type="evidence" value="ECO:0007669"/>
    <property type="project" value="TreeGrafter"/>
</dbReference>
<proteinExistence type="inferred from homology"/>
<dbReference type="GO" id="GO:0005524">
    <property type="term" value="F:ATP binding"/>
    <property type="evidence" value="ECO:0007669"/>
    <property type="project" value="UniProtKB-KW"/>
</dbReference>
<dbReference type="InterPro" id="IPR020059">
    <property type="entry name" value="Glu/Gln-tRNA-synth_Ib_codon-bd"/>
</dbReference>
<dbReference type="Pfam" id="PF00749">
    <property type="entry name" value="tRNA-synt_1c"/>
    <property type="match status" value="1"/>
</dbReference>
<dbReference type="InterPro" id="IPR020058">
    <property type="entry name" value="Glu/Gln-tRNA-synth_Ib_cat-dom"/>
</dbReference>
<dbReference type="InterPro" id="IPR007638">
    <property type="entry name" value="Gln-tRNA-synth_Ib_RNA-bd_2"/>
</dbReference>
<evidence type="ECO:0000259" key="14">
    <source>
        <dbReference type="Pfam" id="PF03950"/>
    </source>
</evidence>
<keyword evidence="6 11" id="KW-0648">Protein biosynthesis</keyword>
<dbReference type="InterPro" id="IPR001412">
    <property type="entry name" value="aa-tRNA-synth_I_CS"/>
</dbReference>
<dbReference type="InterPro" id="IPR014729">
    <property type="entry name" value="Rossmann-like_a/b/a_fold"/>
</dbReference>
<dbReference type="Gene3D" id="1.10.8.1290">
    <property type="entry name" value="Glutaminyl-tRNA synthetase, non-specific RNA binding region part 1, domain 1"/>
    <property type="match status" value="1"/>
</dbReference>
<dbReference type="InterPro" id="IPR007639">
    <property type="entry name" value="Gln-tRNA-synth_Ib_RNA-bd_N"/>
</dbReference>
<dbReference type="EC" id="6.1.1.18" evidence="2"/>
<dbReference type="SUPFAM" id="SSF50715">
    <property type="entry name" value="Ribosomal protein L25-like"/>
    <property type="match status" value="1"/>
</dbReference>
<evidence type="ECO:0000259" key="13">
    <source>
        <dbReference type="Pfam" id="PF00749"/>
    </source>
</evidence>
<keyword evidence="7 11" id="KW-0030">Aminoacyl-tRNA synthetase</keyword>
<dbReference type="InterPro" id="IPR020056">
    <property type="entry name" value="Rbsml_bL25/Gln-tRNA_synth_N"/>
</dbReference>
<feature type="domain" description="tRNA synthetases class I (E and Q) anti-codon binding" evidence="17">
    <location>
        <begin position="682"/>
        <end position="758"/>
    </location>
</feature>
<keyword evidence="3 11" id="KW-0436">Ligase</keyword>
<sequence>MEADLRWYGFPEVTIKETLKNATLTAQLLKIADLAKSFTNESTSKNSEVVDNKQKSNFLYQLATKLKPQCHHHVPIIIKNIMNANIRNESQFKAATDYVLSKSSERTLDEEDFKQKCGAGIVVTAEEIEDKVKAIMEKHRDAIIKERYSFNVGKLLGEVREVLPWADGAAVKHDVDMRLVLMIGPKTEEELNPKTAQKSAGKIAEQREENSKEADESAESIEELLKNRASFHKVGENYKTDGYVVTPKTMSLLQAHVKAVDGKITTRFPPEPNGILHIGHAKAININFGAAKAHGGRCILRFDDTNPEKEEEKFFTAIEDAVKWLGYKPYKITHSSDYFDQLYKWAIKLIEKGLAYVCHQSVEEMRGIDAKPSTWRDRPMEDSLHLFQLMKNGVFDEGHATLRLKMTLEEGKMDPVAYRIKFVPHHRTKDKWCIYPTYDYTHCLCDSLENITHSLCTKEFQSRRSSYYWLCNALDIYCPVQWEYARLNMNYTVVSKRKILKLVDAGVVKDWDDPRLFTLPALRRRGIPAEAINAFVAKLGLTVAQTAIDPSMLDAVVRDYLNNAAPRTMAVLEPLRVFIENYAELGFKTNHSLQAPQFPSNPERTETFTIAFGDTLFIDSADYRENAEKSYRRLTHSQPVGLKHIGVVIYFKEAKKNDAGTAIEIIVRGEKATEASVKPKAFIHWVARPAECEVRLYEPLFKHKNPEDTTVVPEGFLSDCNENTLKVVPNALIDANIAKNAKEYDRFQFERTGYFCVDKDSTKEKLVFNRTLLLKEDAGKI</sequence>
<evidence type="ECO:0000256" key="8">
    <source>
        <dbReference type="ARBA" id="ARBA00030466"/>
    </source>
</evidence>
<evidence type="ECO:0000256" key="1">
    <source>
        <dbReference type="ARBA" id="ARBA00005594"/>
    </source>
</evidence>
<feature type="domain" description="Glutaminyl-tRNA synthetase class Ib non-specific RNA-binding" evidence="16">
    <location>
        <begin position="8"/>
        <end position="168"/>
    </location>
</feature>
<keyword evidence="5 11" id="KW-0067">ATP-binding</keyword>
<dbReference type="EMBL" id="JAKKPZ010000009">
    <property type="protein sequence ID" value="KAI1717059.1"/>
    <property type="molecule type" value="Genomic_DNA"/>
</dbReference>
<dbReference type="Pfam" id="PF04558">
    <property type="entry name" value="tRNA_synt_1c_R1"/>
    <property type="match status" value="1"/>
</dbReference>